<evidence type="ECO:0000313" key="1">
    <source>
        <dbReference type="EMBL" id="WAJ69454.1"/>
    </source>
</evidence>
<protein>
    <recommendedName>
        <fullName evidence="3">Sel1 repeat family protein</fullName>
    </recommendedName>
</protein>
<evidence type="ECO:0008006" key="3">
    <source>
        <dbReference type="Google" id="ProtNLM"/>
    </source>
</evidence>
<dbReference type="RefSeq" id="WP_268073689.1">
    <property type="nucleotide sequence ID" value="NZ_CP109965.1"/>
</dbReference>
<gene>
    <name evidence="1" type="ORF">OLW01_09725</name>
</gene>
<accession>A0ABY7AM90</accession>
<dbReference type="InterPro" id="IPR011990">
    <property type="entry name" value="TPR-like_helical_dom_sf"/>
</dbReference>
<dbReference type="Gene3D" id="1.25.40.10">
    <property type="entry name" value="Tetratricopeptide repeat domain"/>
    <property type="match status" value="1"/>
</dbReference>
<organism evidence="1 2">
    <name type="scientific">Catenovulum adriaticum</name>
    <dbReference type="NCBI Taxonomy" id="2984846"/>
    <lineage>
        <taxon>Bacteria</taxon>
        <taxon>Pseudomonadati</taxon>
        <taxon>Pseudomonadota</taxon>
        <taxon>Gammaproteobacteria</taxon>
        <taxon>Alteromonadales</taxon>
        <taxon>Alteromonadaceae</taxon>
        <taxon>Catenovulum</taxon>
    </lineage>
</organism>
<sequence length="273" mass="30709">MTLPTEEKQFNHQAELNDWQDLPELELFDDELAFIKKDNADSLAELEETDELSLAHQLTDTSTEGFDELGLTELSSIDPPQDETYESLKDSQESADKLIPDDLTQALLDAPLEYKNSSNTSNEAKLDNTQTMLTAINQLTQQIAQLSKQVERLKTSKPVNNPQKLFATGVYYAKHQDYIHAAKWFRRAALAGHAKAMFYLGTMFIKAEGLPQSVTHSYIWMTLANVYGATEAKAVAQDLQKYLTAKELNLAQRIAADKYEEIEDALWVDSPTG</sequence>
<evidence type="ECO:0000313" key="2">
    <source>
        <dbReference type="Proteomes" id="UP001163726"/>
    </source>
</evidence>
<proteinExistence type="predicted"/>
<dbReference type="EMBL" id="CP109965">
    <property type="protein sequence ID" value="WAJ69454.1"/>
    <property type="molecule type" value="Genomic_DNA"/>
</dbReference>
<reference evidence="1" key="1">
    <citation type="submission" date="2022-10" db="EMBL/GenBank/DDBJ databases">
        <title>Catenovulum adriacola sp. nov. isolated in the Harbour of Susak.</title>
        <authorList>
            <person name="Schoch T."/>
            <person name="Reich S.J."/>
            <person name="Stoeferle S."/>
            <person name="Flaiz M."/>
            <person name="Kazda M."/>
            <person name="Riedel C.U."/>
            <person name="Duerre P."/>
        </authorList>
    </citation>
    <scope>NUCLEOTIDE SEQUENCE</scope>
    <source>
        <strain evidence="1">TS8</strain>
    </source>
</reference>
<name>A0ABY7AM90_9ALTE</name>
<dbReference type="Proteomes" id="UP001163726">
    <property type="component" value="Chromosome"/>
</dbReference>
<keyword evidence="2" id="KW-1185">Reference proteome</keyword>
<dbReference type="SUPFAM" id="SSF81901">
    <property type="entry name" value="HCP-like"/>
    <property type="match status" value="1"/>
</dbReference>